<keyword evidence="6" id="KW-0503">Monooxygenase</keyword>
<evidence type="ECO:0000313" key="8">
    <source>
        <dbReference type="EMBL" id="KAK5086137.1"/>
    </source>
</evidence>
<evidence type="ECO:0000256" key="1">
    <source>
        <dbReference type="ARBA" id="ARBA00001971"/>
    </source>
</evidence>
<evidence type="ECO:0008006" key="10">
    <source>
        <dbReference type="Google" id="ProtNLM"/>
    </source>
</evidence>
<comment type="caution">
    <text evidence="8">The sequence shown here is derived from an EMBL/GenBank/DDBJ whole genome shotgun (WGS) entry which is preliminary data.</text>
</comment>
<dbReference type="Gene3D" id="1.10.630.10">
    <property type="entry name" value="Cytochrome P450"/>
    <property type="match status" value="1"/>
</dbReference>
<dbReference type="InterPro" id="IPR050364">
    <property type="entry name" value="Cytochrome_P450_fung"/>
</dbReference>
<sequence length="248" mass="27801">MGASTSNTSYTSRPKYSRRVTHPRQAAADSEALGKAEPSTLTTGYRIRQEKLNRIGTLRAQGCTNDVFLPLIDAEQKGSEFPGGIDEAAYLSLILLIGAADISAVSTWSFTQAMLMFPRTQDKARQAIIDVVGDRIPIFEDIDQIPYVRDLLKETWRWRSPVALGQPHITTKELVYNGMHIPNGAQIHLNAWAVQHDPMRYHGPERFIHERFDGDLTTTMQSINAKDVSERDHFAFGAGSEFAQVTRR</sequence>
<evidence type="ECO:0000256" key="4">
    <source>
        <dbReference type="ARBA" id="ARBA00023002"/>
    </source>
</evidence>
<keyword evidence="3" id="KW-0479">Metal-binding</keyword>
<organism evidence="8 9">
    <name type="scientific">Lithohypha guttulata</name>
    <dbReference type="NCBI Taxonomy" id="1690604"/>
    <lineage>
        <taxon>Eukaryota</taxon>
        <taxon>Fungi</taxon>
        <taxon>Dikarya</taxon>
        <taxon>Ascomycota</taxon>
        <taxon>Pezizomycotina</taxon>
        <taxon>Eurotiomycetes</taxon>
        <taxon>Chaetothyriomycetidae</taxon>
        <taxon>Chaetothyriales</taxon>
        <taxon>Trichomeriaceae</taxon>
        <taxon>Lithohypha</taxon>
    </lineage>
</organism>
<keyword evidence="4" id="KW-0560">Oxidoreductase</keyword>
<dbReference type="InterPro" id="IPR036396">
    <property type="entry name" value="Cyt_P450_sf"/>
</dbReference>
<comment type="cofactor">
    <cofactor evidence="1">
        <name>heme</name>
        <dbReference type="ChEBI" id="CHEBI:30413"/>
    </cofactor>
</comment>
<keyword evidence="5" id="KW-0408">Iron</keyword>
<dbReference type="EMBL" id="JAVRRG010000100">
    <property type="protein sequence ID" value="KAK5086137.1"/>
    <property type="molecule type" value="Genomic_DNA"/>
</dbReference>
<feature type="region of interest" description="Disordered" evidence="7">
    <location>
        <begin position="1"/>
        <end position="35"/>
    </location>
</feature>
<gene>
    <name evidence="8" type="ORF">LTR24_007068</name>
</gene>
<comment type="similarity">
    <text evidence="2">Belongs to the cytochrome P450 family.</text>
</comment>
<dbReference type="Proteomes" id="UP001345013">
    <property type="component" value="Unassembled WGS sequence"/>
</dbReference>
<dbReference type="PANTHER" id="PTHR46300:SF2">
    <property type="entry name" value="CYTOCHROME P450 MONOOXYGENASE ALNH-RELATED"/>
    <property type="match status" value="1"/>
</dbReference>
<evidence type="ECO:0000256" key="3">
    <source>
        <dbReference type="ARBA" id="ARBA00022723"/>
    </source>
</evidence>
<evidence type="ECO:0000256" key="6">
    <source>
        <dbReference type="ARBA" id="ARBA00023033"/>
    </source>
</evidence>
<evidence type="ECO:0000256" key="2">
    <source>
        <dbReference type="ARBA" id="ARBA00010617"/>
    </source>
</evidence>
<evidence type="ECO:0000256" key="7">
    <source>
        <dbReference type="SAM" id="MobiDB-lite"/>
    </source>
</evidence>
<dbReference type="PANTHER" id="PTHR46300">
    <property type="entry name" value="P450, PUTATIVE (EUROFUNG)-RELATED-RELATED"/>
    <property type="match status" value="1"/>
</dbReference>
<evidence type="ECO:0000256" key="5">
    <source>
        <dbReference type="ARBA" id="ARBA00023004"/>
    </source>
</evidence>
<name>A0ABR0K4C2_9EURO</name>
<accession>A0ABR0K4C2</accession>
<dbReference type="InterPro" id="IPR001128">
    <property type="entry name" value="Cyt_P450"/>
</dbReference>
<protein>
    <recommendedName>
        <fullName evidence="10">Cytochrome P450</fullName>
    </recommendedName>
</protein>
<proteinExistence type="inferred from homology"/>
<keyword evidence="9" id="KW-1185">Reference proteome</keyword>
<feature type="compositionally biased region" description="Polar residues" evidence="7">
    <location>
        <begin position="1"/>
        <end position="14"/>
    </location>
</feature>
<dbReference type="SUPFAM" id="SSF48264">
    <property type="entry name" value="Cytochrome P450"/>
    <property type="match status" value="1"/>
</dbReference>
<dbReference type="Pfam" id="PF00067">
    <property type="entry name" value="p450"/>
    <property type="match status" value="1"/>
</dbReference>
<reference evidence="8 9" key="1">
    <citation type="submission" date="2023-08" db="EMBL/GenBank/DDBJ databases">
        <title>Black Yeasts Isolated from many extreme environments.</title>
        <authorList>
            <person name="Coleine C."/>
            <person name="Stajich J.E."/>
            <person name="Selbmann L."/>
        </authorList>
    </citation>
    <scope>NUCLEOTIDE SEQUENCE [LARGE SCALE GENOMIC DNA]</scope>
    <source>
        <strain evidence="8 9">CCFEE 5885</strain>
    </source>
</reference>
<evidence type="ECO:0000313" key="9">
    <source>
        <dbReference type="Proteomes" id="UP001345013"/>
    </source>
</evidence>